<evidence type="ECO:0000313" key="2">
    <source>
        <dbReference type="EMBL" id="GAI67160.1"/>
    </source>
</evidence>
<keyword evidence="1" id="KW-0472">Membrane</keyword>
<name>X1RVE0_9ZZZZ</name>
<feature type="non-terminal residue" evidence="2">
    <location>
        <position position="1"/>
    </location>
</feature>
<dbReference type="EMBL" id="BARW01003453">
    <property type="protein sequence ID" value="GAI67160.1"/>
    <property type="molecule type" value="Genomic_DNA"/>
</dbReference>
<accession>X1RVE0</accession>
<proteinExistence type="predicted"/>
<feature type="transmembrane region" description="Helical" evidence="1">
    <location>
        <begin position="6"/>
        <end position="23"/>
    </location>
</feature>
<comment type="caution">
    <text evidence="2">The sequence shown here is derived from an EMBL/GenBank/DDBJ whole genome shotgun (WGS) entry which is preliminary data.</text>
</comment>
<dbReference type="InterPro" id="IPR035921">
    <property type="entry name" value="F/V-ATP_Csub_sf"/>
</dbReference>
<keyword evidence="1" id="KW-1133">Transmembrane helix</keyword>
<organism evidence="2">
    <name type="scientific">marine sediment metagenome</name>
    <dbReference type="NCBI Taxonomy" id="412755"/>
    <lineage>
        <taxon>unclassified sequences</taxon>
        <taxon>metagenomes</taxon>
        <taxon>ecological metagenomes</taxon>
    </lineage>
</organism>
<gene>
    <name evidence="2" type="ORF">S12H4_08800</name>
</gene>
<protein>
    <submittedName>
        <fullName evidence="2">Uncharacterized protein</fullName>
    </submittedName>
</protein>
<dbReference type="AlphaFoldDB" id="X1RVE0"/>
<sequence>DQGWQIFFSCIPVGVVGFFSGWYQGKTAAAAIGLA</sequence>
<evidence type="ECO:0000256" key="1">
    <source>
        <dbReference type="SAM" id="Phobius"/>
    </source>
</evidence>
<keyword evidence="1" id="KW-0812">Transmembrane</keyword>
<dbReference type="Gene3D" id="1.20.120.610">
    <property type="entry name" value="lithium bound rotor ring of v- atpase"/>
    <property type="match status" value="1"/>
</dbReference>
<reference evidence="2" key="1">
    <citation type="journal article" date="2014" name="Front. Microbiol.">
        <title>High frequency of phylogenetically diverse reductive dehalogenase-homologous genes in deep subseafloor sedimentary metagenomes.</title>
        <authorList>
            <person name="Kawai M."/>
            <person name="Futagami T."/>
            <person name="Toyoda A."/>
            <person name="Takaki Y."/>
            <person name="Nishi S."/>
            <person name="Hori S."/>
            <person name="Arai W."/>
            <person name="Tsubouchi T."/>
            <person name="Morono Y."/>
            <person name="Uchiyama I."/>
            <person name="Ito T."/>
            <person name="Fujiyama A."/>
            <person name="Inagaki F."/>
            <person name="Takami H."/>
        </authorList>
    </citation>
    <scope>NUCLEOTIDE SEQUENCE</scope>
    <source>
        <strain evidence="2">Expedition CK06-06</strain>
    </source>
</reference>